<evidence type="ECO:0000313" key="3">
    <source>
        <dbReference type="Proteomes" id="UP000243459"/>
    </source>
</evidence>
<evidence type="ECO:0000313" key="2">
    <source>
        <dbReference type="EMBL" id="ONK54856.1"/>
    </source>
</evidence>
<accession>A0A1R3L5H6</accession>
<organism evidence="2 3">
    <name type="scientific">Asparagus officinalis</name>
    <name type="common">Garden asparagus</name>
    <dbReference type="NCBI Taxonomy" id="4686"/>
    <lineage>
        <taxon>Eukaryota</taxon>
        <taxon>Viridiplantae</taxon>
        <taxon>Streptophyta</taxon>
        <taxon>Embryophyta</taxon>
        <taxon>Tracheophyta</taxon>
        <taxon>Spermatophyta</taxon>
        <taxon>Magnoliopsida</taxon>
        <taxon>Liliopsida</taxon>
        <taxon>Asparagales</taxon>
        <taxon>Asparagaceae</taxon>
        <taxon>Asparagoideae</taxon>
        <taxon>Asparagus</taxon>
    </lineage>
</organism>
<dbReference type="EMBL" id="KV864048">
    <property type="protein sequence ID" value="ONK54856.1"/>
    <property type="molecule type" value="Genomic_DNA"/>
</dbReference>
<sequence>MLPIGSPKVGPRYEKEPTLENRHHPTRHLDARVSVLEFRVSQSKAVEQFWFSRDEDILREVPDVGFRRSRPPRRPDQKNAL</sequence>
<proteinExistence type="predicted"/>
<feature type="region of interest" description="Disordered" evidence="1">
    <location>
        <begin position="1"/>
        <end position="27"/>
    </location>
</feature>
<protein>
    <submittedName>
        <fullName evidence="2">Uncharacterized protein</fullName>
    </submittedName>
</protein>
<gene>
    <name evidence="2" type="ORF">A4U43_UnF10450</name>
</gene>
<keyword evidence="3" id="KW-1185">Reference proteome</keyword>
<name>A0A1R3L5H6_ASPOF</name>
<reference evidence="3" key="1">
    <citation type="journal article" date="2017" name="Nat. Commun.">
        <title>The asparagus genome sheds light on the origin and evolution of a young Y chromosome.</title>
        <authorList>
            <person name="Harkess A."/>
            <person name="Zhou J."/>
            <person name="Xu C."/>
            <person name="Bowers J.E."/>
            <person name="Van der Hulst R."/>
            <person name="Ayyampalayam S."/>
            <person name="Mercati F."/>
            <person name="Riccardi P."/>
            <person name="McKain M.R."/>
            <person name="Kakrana A."/>
            <person name="Tang H."/>
            <person name="Ray J."/>
            <person name="Groenendijk J."/>
            <person name="Arikit S."/>
            <person name="Mathioni S.M."/>
            <person name="Nakano M."/>
            <person name="Shan H."/>
            <person name="Telgmann-Rauber A."/>
            <person name="Kanno A."/>
            <person name="Yue Z."/>
            <person name="Chen H."/>
            <person name="Li W."/>
            <person name="Chen Y."/>
            <person name="Xu X."/>
            <person name="Zhang Y."/>
            <person name="Luo S."/>
            <person name="Chen H."/>
            <person name="Gao J."/>
            <person name="Mao Z."/>
            <person name="Pires J.C."/>
            <person name="Luo M."/>
            <person name="Kudrna D."/>
            <person name="Wing R.A."/>
            <person name="Meyers B.C."/>
            <person name="Yi K."/>
            <person name="Kong H."/>
            <person name="Lavrijsen P."/>
            <person name="Sunseri F."/>
            <person name="Falavigna A."/>
            <person name="Ye Y."/>
            <person name="Leebens-Mack J.H."/>
            <person name="Chen G."/>
        </authorList>
    </citation>
    <scope>NUCLEOTIDE SEQUENCE [LARGE SCALE GENOMIC DNA]</scope>
    <source>
        <strain evidence="3">cv. DH0086</strain>
    </source>
</reference>
<evidence type="ECO:0000256" key="1">
    <source>
        <dbReference type="SAM" id="MobiDB-lite"/>
    </source>
</evidence>
<feature type="compositionally biased region" description="Basic and acidic residues" evidence="1">
    <location>
        <begin position="11"/>
        <end position="27"/>
    </location>
</feature>
<dbReference type="Gramene" id="ONK54856">
    <property type="protein sequence ID" value="ONK54856"/>
    <property type="gene ID" value="A4U43_UnF10450"/>
</dbReference>
<dbReference type="Proteomes" id="UP000243459">
    <property type="component" value="Unassembled WGS sequence"/>
</dbReference>
<dbReference type="AlphaFoldDB" id="A0A1R3L5H6"/>